<dbReference type="PANTHER" id="PTHR34295:SF1">
    <property type="entry name" value="BIOTIN TRANSPORTER BIOY"/>
    <property type="match status" value="1"/>
</dbReference>
<dbReference type="STRING" id="59561.AQZ59_01371"/>
<dbReference type="Proteomes" id="UP000054404">
    <property type="component" value="Unassembled WGS sequence"/>
</dbReference>
<dbReference type="PANTHER" id="PTHR34295">
    <property type="entry name" value="BIOTIN TRANSPORTER BIOY"/>
    <property type="match status" value="1"/>
</dbReference>
<protein>
    <recommendedName>
        <fullName evidence="2">Biotin transporter</fullName>
    </recommendedName>
</protein>
<accession>A0A0W1KJR0</accession>
<dbReference type="OrthoDB" id="1496139at2"/>
<sequence length="195" mass="19226">MTQNSSTVPASSAPAASAGARTTKAGIARNALAIGAGVVVLAIAAQLAIPFKPVPVTMQTLAVVLVGWALGGGRSLAAVSIYGAMGVAGLPILSAGTAGISPSTGYLLGFIVSAAFVGWMQSRQPLAGLRALAVFAVALAMPYIPGLIWLSAFTGMGAPWSAQVLAAGMTPFIPGDILKLVAAAAVATGATALRR</sequence>
<dbReference type="AlphaFoldDB" id="A0A0W1KJR0"/>
<comment type="similarity">
    <text evidence="1 2">Belongs to the BioY family.</text>
</comment>
<dbReference type="PIRSF" id="PIRSF016661">
    <property type="entry name" value="BioY"/>
    <property type="match status" value="1"/>
</dbReference>
<name>A0A0W1KJR0_9ACTO</name>
<keyword evidence="2" id="KW-0813">Transport</keyword>
<comment type="caution">
    <text evidence="3">The sequence shown here is derived from an EMBL/GenBank/DDBJ whole genome shotgun (WGS) entry which is preliminary data.</text>
</comment>
<dbReference type="GO" id="GO:0005886">
    <property type="term" value="C:plasma membrane"/>
    <property type="evidence" value="ECO:0007669"/>
    <property type="project" value="UniProtKB-SubCell"/>
</dbReference>
<keyword evidence="4" id="KW-1185">Reference proteome</keyword>
<dbReference type="Gene3D" id="1.10.1760.20">
    <property type="match status" value="1"/>
</dbReference>
<dbReference type="PATRIC" id="fig|59561.3.peg.1365"/>
<dbReference type="Pfam" id="PF02632">
    <property type="entry name" value="BioY"/>
    <property type="match status" value="1"/>
</dbReference>
<dbReference type="GO" id="GO:0015225">
    <property type="term" value="F:biotin transmembrane transporter activity"/>
    <property type="evidence" value="ECO:0007669"/>
    <property type="project" value="UniProtKB-UniRule"/>
</dbReference>
<evidence type="ECO:0000256" key="1">
    <source>
        <dbReference type="ARBA" id="ARBA00010692"/>
    </source>
</evidence>
<dbReference type="RefSeq" id="WP_062613911.1">
    <property type="nucleotide sequence ID" value="NZ_CALTZF010000027.1"/>
</dbReference>
<dbReference type="InterPro" id="IPR003784">
    <property type="entry name" value="BioY"/>
</dbReference>
<comment type="subcellular location">
    <subcellularLocation>
        <location evidence="2">Cell membrane</location>
        <topology evidence="2">Multi-pass membrane protein</topology>
    </subcellularLocation>
</comment>
<dbReference type="EMBL" id="LNIZ01000006">
    <property type="protein sequence ID" value="KTF03772.1"/>
    <property type="molecule type" value="Genomic_DNA"/>
</dbReference>
<keyword evidence="2" id="KW-0472">Membrane</keyword>
<evidence type="ECO:0000256" key="2">
    <source>
        <dbReference type="PIRNR" id="PIRNR016661"/>
    </source>
</evidence>
<evidence type="ECO:0000313" key="3">
    <source>
        <dbReference type="EMBL" id="KTF03772.1"/>
    </source>
</evidence>
<proteinExistence type="inferred from homology"/>
<keyword evidence="2" id="KW-1003">Cell membrane</keyword>
<evidence type="ECO:0000313" key="4">
    <source>
        <dbReference type="Proteomes" id="UP000054404"/>
    </source>
</evidence>
<gene>
    <name evidence="3" type="primary">bioY2</name>
    <name evidence="3" type="ORF">AQZ59_01371</name>
</gene>
<organism evidence="3 4">
    <name type="scientific">Trueperella bernardiae</name>
    <dbReference type="NCBI Taxonomy" id="59561"/>
    <lineage>
        <taxon>Bacteria</taxon>
        <taxon>Bacillati</taxon>
        <taxon>Actinomycetota</taxon>
        <taxon>Actinomycetes</taxon>
        <taxon>Actinomycetales</taxon>
        <taxon>Actinomycetaceae</taxon>
        <taxon>Trueperella</taxon>
    </lineage>
</organism>
<reference evidence="3 4" key="1">
    <citation type="submission" date="2015-11" db="EMBL/GenBank/DDBJ databases">
        <title>Draft Genome Sequence of the Type Strain Trueperella bernardiae LCDC 89-0504T, Isolated from Blood Culture.</title>
        <authorList>
            <person name="Bernier A.-M."/>
            <person name="Bernard K."/>
        </authorList>
    </citation>
    <scope>NUCLEOTIDE SEQUENCE [LARGE SCALE GENOMIC DNA]</scope>
    <source>
        <strain evidence="3 4">LCDC 89-0504</strain>
    </source>
</reference>